<proteinExistence type="inferred from homology"/>
<comment type="caution">
    <text evidence="4">The sequence shown here is derived from an EMBL/GenBank/DDBJ whole genome shotgun (WGS) entry which is preliminary data.</text>
</comment>
<evidence type="ECO:0000256" key="3">
    <source>
        <dbReference type="SAM" id="SignalP"/>
    </source>
</evidence>
<dbReference type="AlphaFoldDB" id="A0AAE0P3R3"/>
<reference evidence="4" key="1">
    <citation type="journal article" date="2023" name="Mol. Phylogenet. Evol.">
        <title>Genome-scale phylogeny and comparative genomics of the fungal order Sordariales.</title>
        <authorList>
            <person name="Hensen N."/>
            <person name="Bonometti L."/>
            <person name="Westerberg I."/>
            <person name="Brannstrom I.O."/>
            <person name="Guillou S."/>
            <person name="Cros-Aarteil S."/>
            <person name="Calhoun S."/>
            <person name="Haridas S."/>
            <person name="Kuo A."/>
            <person name="Mondo S."/>
            <person name="Pangilinan J."/>
            <person name="Riley R."/>
            <person name="LaButti K."/>
            <person name="Andreopoulos B."/>
            <person name="Lipzen A."/>
            <person name="Chen C."/>
            <person name="Yan M."/>
            <person name="Daum C."/>
            <person name="Ng V."/>
            <person name="Clum A."/>
            <person name="Steindorff A."/>
            <person name="Ohm R.A."/>
            <person name="Martin F."/>
            <person name="Silar P."/>
            <person name="Natvig D.O."/>
            <person name="Lalanne C."/>
            <person name="Gautier V."/>
            <person name="Ament-Velasquez S.L."/>
            <person name="Kruys A."/>
            <person name="Hutchinson M.I."/>
            <person name="Powell A.J."/>
            <person name="Barry K."/>
            <person name="Miller A.N."/>
            <person name="Grigoriev I.V."/>
            <person name="Debuchy R."/>
            <person name="Gladieux P."/>
            <person name="Hiltunen Thoren M."/>
            <person name="Johannesson H."/>
        </authorList>
    </citation>
    <scope>NUCLEOTIDE SEQUENCE</scope>
    <source>
        <strain evidence="4">CBS 232.78</strain>
    </source>
</reference>
<evidence type="ECO:0000313" key="4">
    <source>
        <dbReference type="EMBL" id="KAK3392801.1"/>
    </source>
</evidence>
<evidence type="ECO:0000313" key="5">
    <source>
        <dbReference type="Proteomes" id="UP001285441"/>
    </source>
</evidence>
<dbReference type="Proteomes" id="UP001285441">
    <property type="component" value="Unassembled WGS sequence"/>
</dbReference>
<gene>
    <name evidence="4" type="ORF">B0H63DRAFT_516020</name>
</gene>
<dbReference type="Pfam" id="PF11999">
    <property type="entry name" value="Ice_binding"/>
    <property type="match status" value="1"/>
</dbReference>
<keyword evidence="5" id="KW-1185">Reference proteome</keyword>
<protein>
    <recommendedName>
        <fullName evidence="6">Ice-binding protein</fullName>
    </recommendedName>
</protein>
<dbReference type="EMBL" id="JAULSW010000001">
    <property type="protein sequence ID" value="KAK3392801.1"/>
    <property type="molecule type" value="Genomic_DNA"/>
</dbReference>
<evidence type="ECO:0000256" key="2">
    <source>
        <dbReference type="ARBA" id="ARBA00022729"/>
    </source>
</evidence>
<evidence type="ECO:0008006" key="6">
    <source>
        <dbReference type="Google" id="ProtNLM"/>
    </source>
</evidence>
<name>A0AAE0P3R3_9PEZI</name>
<feature type="signal peptide" evidence="3">
    <location>
        <begin position="1"/>
        <end position="21"/>
    </location>
</feature>
<keyword evidence="2 3" id="KW-0732">Signal</keyword>
<comment type="similarity">
    <text evidence="1">Belongs to the ice-binding protein family.</text>
</comment>
<sequence>MAPSPFRLLRAALAFSALANAQVFVDLGTAVKFAVLAGAAITNTGPSVIKGDIGVSPGSSITGFGSPAVVNDQQYPPGNPAVPLQAQNDITTAYNAITNQPTTMVLTGVDLGGLELIPGVYFFASSAQLTGTLILDGQNNPDSVWIFKITSTLTTASASAVLLTNGGLPCRVFWQVGSAATLGTTTRFAGNILAMKAITSNLGASNIGGFYARTAMVTLDTTVIDAAPSSIYNPFDNTINHSIDNTNDDTINHFIHNPVDNPVNHLFHHLFHHLFRHLFRHLFHHPVDNLLNNHF</sequence>
<feature type="chain" id="PRO_5042041490" description="Ice-binding protein" evidence="3">
    <location>
        <begin position="22"/>
        <end position="295"/>
    </location>
</feature>
<accession>A0AAE0P3R3</accession>
<organism evidence="4 5">
    <name type="scientific">Podospora didyma</name>
    <dbReference type="NCBI Taxonomy" id="330526"/>
    <lineage>
        <taxon>Eukaryota</taxon>
        <taxon>Fungi</taxon>
        <taxon>Dikarya</taxon>
        <taxon>Ascomycota</taxon>
        <taxon>Pezizomycotina</taxon>
        <taxon>Sordariomycetes</taxon>
        <taxon>Sordariomycetidae</taxon>
        <taxon>Sordariales</taxon>
        <taxon>Podosporaceae</taxon>
        <taxon>Podospora</taxon>
    </lineage>
</organism>
<evidence type="ECO:0000256" key="1">
    <source>
        <dbReference type="ARBA" id="ARBA00005445"/>
    </source>
</evidence>
<dbReference type="InterPro" id="IPR021884">
    <property type="entry name" value="Ice-bd_prot"/>
</dbReference>
<reference evidence="4" key="2">
    <citation type="submission" date="2023-06" db="EMBL/GenBank/DDBJ databases">
        <authorList>
            <consortium name="Lawrence Berkeley National Laboratory"/>
            <person name="Haridas S."/>
            <person name="Hensen N."/>
            <person name="Bonometti L."/>
            <person name="Westerberg I."/>
            <person name="Brannstrom I.O."/>
            <person name="Guillou S."/>
            <person name="Cros-Aarteil S."/>
            <person name="Calhoun S."/>
            <person name="Kuo A."/>
            <person name="Mondo S."/>
            <person name="Pangilinan J."/>
            <person name="Riley R."/>
            <person name="LaButti K."/>
            <person name="Andreopoulos B."/>
            <person name="Lipzen A."/>
            <person name="Chen C."/>
            <person name="Yanf M."/>
            <person name="Daum C."/>
            <person name="Ng V."/>
            <person name="Clum A."/>
            <person name="Steindorff A."/>
            <person name="Ohm R."/>
            <person name="Martin F."/>
            <person name="Silar P."/>
            <person name="Natvig D."/>
            <person name="Lalanne C."/>
            <person name="Gautier V."/>
            <person name="Ament-velasquez S.L."/>
            <person name="Kruys A."/>
            <person name="Hutchinson M.I."/>
            <person name="Powell A.J."/>
            <person name="Barry K."/>
            <person name="Miller A.N."/>
            <person name="Grigoriev I.V."/>
            <person name="Debuchy R."/>
            <person name="Gladieux P."/>
            <person name="Thoren M.H."/>
            <person name="Johannesson H."/>
        </authorList>
    </citation>
    <scope>NUCLEOTIDE SEQUENCE</scope>
    <source>
        <strain evidence="4">CBS 232.78</strain>
    </source>
</reference>